<name>A0A512C1V5_9HYPH</name>
<evidence type="ECO:0000313" key="2">
    <source>
        <dbReference type="Proteomes" id="UP000321085"/>
    </source>
</evidence>
<protein>
    <submittedName>
        <fullName evidence="1">Uncharacterized protein</fullName>
    </submittedName>
</protein>
<comment type="caution">
    <text evidence="1">The sequence shown here is derived from an EMBL/GenBank/DDBJ whole genome shotgun (WGS) entry which is preliminary data.</text>
</comment>
<dbReference type="Proteomes" id="UP000321085">
    <property type="component" value="Unassembled WGS sequence"/>
</dbReference>
<dbReference type="RefSeq" id="WP_147022889.1">
    <property type="nucleotide sequence ID" value="NZ_BJYU01000163.1"/>
</dbReference>
<organism evidence="1 2">
    <name type="scientific">Microvirga aerophila</name>
    <dbReference type="NCBI Taxonomy" id="670291"/>
    <lineage>
        <taxon>Bacteria</taxon>
        <taxon>Pseudomonadati</taxon>
        <taxon>Pseudomonadota</taxon>
        <taxon>Alphaproteobacteria</taxon>
        <taxon>Hyphomicrobiales</taxon>
        <taxon>Methylobacteriaceae</taxon>
        <taxon>Microvirga</taxon>
    </lineage>
</organism>
<sequence length="68" mass="7819">MKTAAEYRKHAEECRALAKQVPEGEHRNQLLEMARTWDNLAMDREKLVHNHPELDTSNNPTKAHAPST</sequence>
<evidence type="ECO:0000313" key="1">
    <source>
        <dbReference type="EMBL" id="GEO18191.1"/>
    </source>
</evidence>
<accession>A0A512C1V5</accession>
<dbReference type="AlphaFoldDB" id="A0A512C1V5"/>
<dbReference type="EMBL" id="BJYU01000163">
    <property type="protein sequence ID" value="GEO18191.1"/>
    <property type="molecule type" value="Genomic_DNA"/>
</dbReference>
<gene>
    <name evidence="1" type="ORF">MAE02_58870</name>
</gene>
<reference evidence="1 2" key="1">
    <citation type="submission" date="2019-07" db="EMBL/GenBank/DDBJ databases">
        <title>Whole genome shotgun sequence of Microvirga aerophila NBRC 106136.</title>
        <authorList>
            <person name="Hosoyama A."/>
            <person name="Uohara A."/>
            <person name="Ohji S."/>
            <person name="Ichikawa N."/>
        </authorList>
    </citation>
    <scope>NUCLEOTIDE SEQUENCE [LARGE SCALE GENOMIC DNA]</scope>
    <source>
        <strain evidence="1 2">NBRC 106136</strain>
    </source>
</reference>
<proteinExistence type="predicted"/>
<keyword evidence="2" id="KW-1185">Reference proteome</keyword>